<evidence type="ECO:0000256" key="1">
    <source>
        <dbReference type="SAM" id="MobiDB-lite"/>
    </source>
</evidence>
<sequence length="386" mass="42585">MRSVRVSESGKHVAFRARSGYTGRSDLAEGGQQSGSAEIEHETEDEHPTHTPFACSHRRLHTDSRRRFASLPRRSAISATEWNPRRFVGLNLDADTGSHSQPAVSTERKFRDTVDGQHLTTEPNSDVDVFVDVDFERESERTGAHESGSELEREFEGVYSWYDDQPMVASRSDERRTEMNACGRPADTLSESDVLARGQCICMGHDRLTDPTGGQLTGTASGFDEYDPISSTDVPVRLGRTLVPEDQLDAHTRQPRALKIIPISVVRENGHTRPVPERVLVDLVVVLTQVVDARQVVVELLLDTIASRVDEPVWPLERAIVPAGVGNHRVSRMWDGIGVDVSSEQRLLIVGIDCVGIRGGERSCADGFSRGSGPDRVVKPEPILPL</sequence>
<dbReference type="HOGENOM" id="CLU_714973_0_0_2"/>
<dbReference type="Proteomes" id="UP000030710">
    <property type="component" value="Unassembled WGS sequence"/>
</dbReference>
<protein>
    <submittedName>
        <fullName evidence="2">Uncharacterized protein</fullName>
    </submittedName>
</protein>
<feature type="compositionally biased region" description="Basic and acidic residues" evidence="1">
    <location>
        <begin position="38"/>
        <end position="49"/>
    </location>
</feature>
<name>U1PN96_9EURY</name>
<dbReference type="EMBL" id="KE356561">
    <property type="protein sequence ID" value="ERG93721.1"/>
    <property type="molecule type" value="Genomic_DNA"/>
</dbReference>
<evidence type="ECO:0000313" key="3">
    <source>
        <dbReference type="Proteomes" id="UP000030710"/>
    </source>
</evidence>
<evidence type="ECO:0000313" key="2">
    <source>
        <dbReference type="EMBL" id="ERG93721.1"/>
    </source>
</evidence>
<accession>U1PN96</accession>
<reference evidence="2 3" key="1">
    <citation type="journal article" date="2013" name="PLoS ONE">
        <title>Assembly-driven community genomics of a hypersaline microbial ecosystem.</title>
        <authorList>
            <person name="Podell S."/>
            <person name="Ugalde J.A."/>
            <person name="Narasingarao P."/>
            <person name="Banfield J.F."/>
            <person name="Heidelberg K.B."/>
            <person name="Allen E.E."/>
        </authorList>
    </citation>
    <scope>NUCLEOTIDE SEQUENCE [LARGE SCALE GENOMIC DNA]</scope>
    <source>
        <strain evidence="3">J07HQW2</strain>
    </source>
</reference>
<proteinExistence type="predicted"/>
<dbReference type="AlphaFoldDB" id="U1PN96"/>
<organism evidence="2 3">
    <name type="scientific">Haloquadratum walsbyi J07HQW2</name>
    <dbReference type="NCBI Taxonomy" id="1238425"/>
    <lineage>
        <taxon>Archaea</taxon>
        <taxon>Methanobacteriati</taxon>
        <taxon>Methanobacteriota</taxon>
        <taxon>Stenosarchaea group</taxon>
        <taxon>Halobacteria</taxon>
        <taxon>Halobacteriales</taxon>
        <taxon>Haloferacaceae</taxon>
        <taxon>Haloquadratum</taxon>
    </lineage>
</organism>
<gene>
    <name evidence="2" type="ORF">J07HQW2_00154</name>
</gene>
<feature type="region of interest" description="Disordered" evidence="1">
    <location>
        <begin position="17"/>
        <end position="54"/>
    </location>
</feature>